<protein>
    <submittedName>
        <fullName evidence="1">Uncharacterized protein</fullName>
    </submittedName>
</protein>
<reference evidence="1" key="1">
    <citation type="submission" date="2020-08" db="EMBL/GenBank/DDBJ databases">
        <title>Multicomponent nature underlies the extraordinary mechanical properties of spider dragline silk.</title>
        <authorList>
            <person name="Kono N."/>
            <person name="Nakamura H."/>
            <person name="Mori M."/>
            <person name="Yoshida Y."/>
            <person name="Ohtoshi R."/>
            <person name="Malay A.D."/>
            <person name="Moran D.A.P."/>
            <person name="Tomita M."/>
            <person name="Numata K."/>
            <person name="Arakawa K."/>
        </authorList>
    </citation>
    <scope>NUCLEOTIDE SEQUENCE</scope>
</reference>
<comment type="caution">
    <text evidence="1">The sequence shown here is derived from an EMBL/GenBank/DDBJ whole genome shotgun (WGS) entry which is preliminary data.</text>
</comment>
<proteinExistence type="predicted"/>
<organism evidence="1 2">
    <name type="scientific">Trichonephila inaurata madagascariensis</name>
    <dbReference type="NCBI Taxonomy" id="2747483"/>
    <lineage>
        <taxon>Eukaryota</taxon>
        <taxon>Metazoa</taxon>
        <taxon>Ecdysozoa</taxon>
        <taxon>Arthropoda</taxon>
        <taxon>Chelicerata</taxon>
        <taxon>Arachnida</taxon>
        <taxon>Araneae</taxon>
        <taxon>Araneomorphae</taxon>
        <taxon>Entelegynae</taxon>
        <taxon>Araneoidea</taxon>
        <taxon>Nephilidae</taxon>
        <taxon>Trichonephila</taxon>
        <taxon>Trichonephila inaurata</taxon>
    </lineage>
</organism>
<name>A0A8X6X371_9ARAC</name>
<evidence type="ECO:0000313" key="1">
    <source>
        <dbReference type="EMBL" id="GFY46089.1"/>
    </source>
</evidence>
<dbReference type="EMBL" id="BMAV01005189">
    <property type="protein sequence ID" value="GFY46089.1"/>
    <property type="molecule type" value="Genomic_DNA"/>
</dbReference>
<dbReference type="AlphaFoldDB" id="A0A8X6X371"/>
<evidence type="ECO:0000313" key="2">
    <source>
        <dbReference type="Proteomes" id="UP000886998"/>
    </source>
</evidence>
<dbReference type="Proteomes" id="UP000886998">
    <property type="component" value="Unassembled WGS sequence"/>
</dbReference>
<gene>
    <name evidence="1" type="ORF">TNIN_457331</name>
</gene>
<accession>A0A8X6X371</accession>
<sequence length="93" mass="10345">MYVLRTQFYSKDLTTCDLQRGHFPSKYAQLDQTIIFLPRNKKNKPKSHSSSCRSLRIDRDLIRALSVTTSDGGCHPSEETNGDVVMAAGAGVL</sequence>
<keyword evidence="2" id="KW-1185">Reference proteome</keyword>